<gene>
    <name evidence="2" type="primary">Dsec\GM12365</name>
    <name evidence="2" type="ORF">Dsec_GM12365</name>
</gene>
<evidence type="ECO:0000256" key="1">
    <source>
        <dbReference type="SAM" id="Phobius"/>
    </source>
</evidence>
<evidence type="ECO:0000313" key="3">
    <source>
        <dbReference type="Proteomes" id="UP000001292"/>
    </source>
</evidence>
<evidence type="ECO:0000313" key="2">
    <source>
        <dbReference type="EMBL" id="EDW53137.1"/>
    </source>
</evidence>
<keyword evidence="3" id="KW-1185">Reference proteome</keyword>
<dbReference type="AlphaFoldDB" id="B4I0V6"/>
<proteinExistence type="predicted"/>
<dbReference type="HOGENOM" id="CLU_1877614_0_0_1"/>
<feature type="transmembrane region" description="Helical" evidence="1">
    <location>
        <begin position="6"/>
        <end position="24"/>
    </location>
</feature>
<protein>
    <submittedName>
        <fullName evidence="2">GM12365</fullName>
    </submittedName>
</protein>
<accession>B4I0V6</accession>
<organism evidence="3">
    <name type="scientific">Drosophila sechellia</name>
    <name type="common">Fruit fly</name>
    <dbReference type="NCBI Taxonomy" id="7238"/>
    <lineage>
        <taxon>Eukaryota</taxon>
        <taxon>Metazoa</taxon>
        <taxon>Ecdysozoa</taxon>
        <taxon>Arthropoda</taxon>
        <taxon>Hexapoda</taxon>
        <taxon>Insecta</taxon>
        <taxon>Pterygota</taxon>
        <taxon>Neoptera</taxon>
        <taxon>Endopterygota</taxon>
        <taxon>Diptera</taxon>
        <taxon>Brachycera</taxon>
        <taxon>Muscomorpha</taxon>
        <taxon>Ephydroidea</taxon>
        <taxon>Drosophilidae</taxon>
        <taxon>Drosophila</taxon>
        <taxon>Sophophora</taxon>
    </lineage>
</organism>
<reference evidence="2 3" key="1">
    <citation type="journal article" date="2007" name="Nature">
        <title>Evolution of genes and genomes on the Drosophila phylogeny.</title>
        <authorList>
            <consortium name="Drosophila 12 Genomes Consortium"/>
            <person name="Clark A.G."/>
            <person name="Eisen M.B."/>
            <person name="Smith D.R."/>
            <person name="Bergman C.M."/>
            <person name="Oliver B."/>
            <person name="Markow T.A."/>
            <person name="Kaufman T.C."/>
            <person name="Kellis M."/>
            <person name="Gelbart W."/>
            <person name="Iyer V.N."/>
            <person name="Pollard D.A."/>
            <person name="Sackton T.B."/>
            <person name="Larracuente A.M."/>
            <person name="Singh N.D."/>
            <person name="Abad J.P."/>
            <person name="Abt D.N."/>
            <person name="Adryan B."/>
            <person name="Aguade M."/>
            <person name="Akashi H."/>
            <person name="Anderson W.W."/>
            <person name="Aquadro C.F."/>
            <person name="Ardell D.H."/>
            <person name="Arguello R."/>
            <person name="Artieri C.G."/>
            <person name="Barbash D.A."/>
            <person name="Barker D."/>
            <person name="Barsanti P."/>
            <person name="Batterham P."/>
            <person name="Batzoglou S."/>
            <person name="Begun D."/>
            <person name="Bhutkar A."/>
            <person name="Blanco E."/>
            <person name="Bosak S.A."/>
            <person name="Bradley R.K."/>
            <person name="Brand A.D."/>
            <person name="Brent M.R."/>
            <person name="Brooks A.N."/>
            <person name="Brown R.H."/>
            <person name="Butlin R.K."/>
            <person name="Caggese C."/>
            <person name="Calvi B.R."/>
            <person name="Bernardo de Carvalho A."/>
            <person name="Caspi A."/>
            <person name="Castrezana S."/>
            <person name="Celniker S.E."/>
            <person name="Chang J.L."/>
            <person name="Chapple C."/>
            <person name="Chatterji S."/>
            <person name="Chinwalla A."/>
            <person name="Civetta A."/>
            <person name="Clifton S.W."/>
            <person name="Comeron J.M."/>
            <person name="Costello J.C."/>
            <person name="Coyne J.A."/>
            <person name="Daub J."/>
            <person name="David R.G."/>
            <person name="Delcher A.L."/>
            <person name="Delehaunty K."/>
            <person name="Do C.B."/>
            <person name="Ebling H."/>
            <person name="Edwards K."/>
            <person name="Eickbush T."/>
            <person name="Evans J.D."/>
            <person name="Filipski A."/>
            <person name="Findeiss S."/>
            <person name="Freyhult E."/>
            <person name="Fulton L."/>
            <person name="Fulton R."/>
            <person name="Garcia A.C."/>
            <person name="Gardiner A."/>
            <person name="Garfield D.A."/>
            <person name="Garvin B.E."/>
            <person name="Gibson G."/>
            <person name="Gilbert D."/>
            <person name="Gnerre S."/>
            <person name="Godfrey J."/>
            <person name="Good R."/>
            <person name="Gotea V."/>
            <person name="Gravely B."/>
            <person name="Greenberg A.J."/>
            <person name="Griffiths-Jones S."/>
            <person name="Gross S."/>
            <person name="Guigo R."/>
            <person name="Gustafson E.A."/>
            <person name="Haerty W."/>
            <person name="Hahn M.W."/>
            <person name="Halligan D.L."/>
            <person name="Halpern A.L."/>
            <person name="Halter G.M."/>
            <person name="Han M.V."/>
            <person name="Heger A."/>
            <person name="Hillier L."/>
            <person name="Hinrichs A.S."/>
            <person name="Holmes I."/>
            <person name="Hoskins R.A."/>
            <person name="Hubisz M.J."/>
            <person name="Hultmark D."/>
            <person name="Huntley M.A."/>
            <person name="Jaffe D.B."/>
            <person name="Jagadeeshan S."/>
            <person name="Jeck W.R."/>
            <person name="Johnson J."/>
            <person name="Jones C.D."/>
            <person name="Jordan W.C."/>
            <person name="Karpen G.H."/>
            <person name="Kataoka E."/>
            <person name="Keightley P.D."/>
            <person name="Kheradpour P."/>
            <person name="Kirkness E.F."/>
            <person name="Koerich L.B."/>
            <person name="Kristiansen K."/>
            <person name="Kudrna D."/>
            <person name="Kulathinal R.J."/>
            <person name="Kumar S."/>
            <person name="Kwok R."/>
            <person name="Lander E."/>
            <person name="Langley C.H."/>
            <person name="Lapoint R."/>
            <person name="Lazzaro B.P."/>
            <person name="Lee S.J."/>
            <person name="Levesque L."/>
            <person name="Li R."/>
            <person name="Lin C.F."/>
            <person name="Lin M.F."/>
            <person name="Lindblad-Toh K."/>
            <person name="Llopart A."/>
            <person name="Long M."/>
            <person name="Low L."/>
            <person name="Lozovsky E."/>
            <person name="Lu J."/>
            <person name="Luo M."/>
            <person name="Machado C.A."/>
            <person name="Makalowski W."/>
            <person name="Marzo M."/>
            <person name="Matsuda M."/>
            <person name="Matzkin L."/>
            <person name="McAllister B."/>
            <person name="McBride C.S."/>
            <person name="McKernan B."/>
            <person name="McKernan K."/>
            <person name="Mendez-Lago M."/>
            <person name="Minx P."/>
            <person name="Mollenhauer M.U."/>
            <person name="Montooth K."/>
            <person name="Mount S.M."/>
            <person name="Mu X."/>
            <person name="Myers E."/>
            <person name="Negre B."/>
            <person name="Newfeld S."/>
            <person name="Nielsen R."/>
            <person name="Noor M.A."/>
            <person name="O'Grady P."/>
            <person name="Pachter L."/>
            <person name="Papaceit M."/>
            <person name="Parisi M.J."/>
            <person name="Parisi M."/>
            <person name="Parts L."/>
            <person name="Pedersen J.S."/>
            <person name="Pesole G."/>
            <person name="Phillippy A.M."/>
            <person name="Ponting C.P."/>
            <person name="Pop M."/>
            <person name="Porcelli D."/>
            <person name="Powell J.R."/>
            <person name="Prohaska S."/>
            <person name="Pruitt K."/>
            <person name="Puig M."/>
            <person name="Quesneville H."/>
            <person name="Ram K.R."/>
            <person name="Rand D."/>
            <person name="Rasmussen M.D."/>
            <person name="Reed L.K."/>
            <person name="Reenan R."/>
            <person name="Reily A."/>
            <person name="Remington K.A."/>
            <person name="Rieger T.T."/>
            <person name="Ritchie M.G."/>
            <person name="Robin C."/>
            <person name="Rogers Y.H."/>
            <person name="Rohde C."/>
            <person name="Rozas J."/>
            <person name="Rubenfield M.J."/>
            <person name="Ruiz A."/>
            <person name="Russo S."/>
            <person name="Salzberg S.L."/>
            <person name="Sanchez-Gracia A."/>
            <person name="Saranga D.J."/>
            <person name="Sato H."/>
            <person name="Schaeffer S.W."/>
            <person name="Schatz M.C."/>
            <person name="Schlenke T."/>
            <person name="Schwartz R."/>
            <person name="Segarra C."/>
            <person name="Singh R.S."/>
            <person name="Sirot L."/>
            <person name="Sirota M."/>
            <person name="Sisneros N.B."/>
            <person name="Smith C.D."/>
            <person name="Smith T.F."/>
            <person name="Spieth J."/>
            <person name="Stage D.E."/>
            <person name="Stark A."/>
            <person name="Stephan W."/>
            <person name="Strausberg R.L."/>
            <person name="Strempel S."/>
            <person name="Sturgill D."/>
            <person name="Sutton G."/>
            <person name="Sutton G.G."/>
            <person name="Tao W."/>
            <person name="Teichmann S."/>
            <person name="Tobari Y.N."/>
            <person name="Tomimura Y."/>
            <person name="Tsolas J.M."/>
            <person name="Valente V.L."/>
            <person name="Venter E."/>
            <person name="Venter J.C."/>
            <person name="Vicario S."/>
            <person name="Vieira F.G."/>
            <person name="Vilella A.J."/>
            <person name="Villasante A."/>
            <person name="Walenz B."/>
            <person name="Wang J."/>
            <person name="Wasserman M."/>
            <person name="Watts T."/>
            <person name="Wilson D."/>
            <person name="Wilson R.K."/>
            <person name="Wing R.A."/>
            <person name="Wolfner M.F."/>
            <person name="Wong A."/>
            <person name="Wong G.K."/>
            <person name="Wu C.I."/>
            <person name="Wu G."/>
            <person name="Yamamoto D."/>
            <person name="Yang H.P."/>
            <person name="Yang S.P."/>
            <person name="Yorke J.A."/>
            <person name="Yoshida K."/>
            <person name="Zdobnov E."/>
            <person name="Zhang P."/>
            <person name="Zhang Y."/>
            <person name="Zimin A.V."/>
            <person name="Baldwin J."/>
            <person name="Abdouelleil A."/>
            <person name="Abdulkadir J."/>
            <person name="Abebe A."/>
            <person name="Abera B."/>
            <person name="Abreu J."/>
            <person name="Acer S.C."/>
            <person name="Aftuck L."/>
            <person name="Alexander A."/>
            <person name="An P."/>
            <person name="Anderson E."/>
            <person name="Anderson S."/>
            <person name="Arachi H."/>
            <person name="Azer M."/>
            <person name="Bachantsang P."/>
            <person name="Barry A."/>
            <person name="Bayul T."/>
            <person name="Berlin A."/>
            <person name="Bessette D."/>
            <person name="Bloom T."/>
            <person name="Blye J."/>
            <person name="Boguslavskiy L."/>
            <person name="Bonnet C."/>
            <person name="Boukhgalter B."/>
            <person name="Bourzgui I."/>
            <person name="Brown A."/>
            <person name="Cahill P."/>
            <person name="Channer S."/>
            <person name="Cheshatsang Y."/>
            <person name="Chuda L."/>
            <person name="Citroen M."/>
            <person name="Collymore A."/>
            <person name="Cooke P."/>
            <person name="Costello M."/>
            <person name="D'Aco K."/>
            <person name="Daza R."/>
            <person name="De Haan G."/>
            <person name="DeGray S."/>
            <person name="DeMaso C."/>
            <person name="Dhargay N."/>
            <person name="Dooley K."/>
            <person name="Dooley E."/>
            <person name="Doricent M."/>
            <person name="Dorje P."/>
            <person name="Dorjee K."/>
            <person name="Dupes A."/>
            <person name="Elong R."/>
            <person name="Falk J."/>
            <person name="Farina A."/>
            <person name="Faro S."/>
            <person name="Ferguson D."/>
            <person name="Fisher S."/>
            <person name="Foley C.D."/>
            <person name="Franke A."/>
            <person name="Friedrich D."/>
            <person name="Gadbois L."/>
            <person name="Gearin G."/>
            <person name="Gearin C.R."/>
            <person name="Giannoukos G."/>
            <person name="Goode T."/>
            <person name="Graham J."/>
            <person name="Grandbois E."/>
            <person name="Grewal S."/>
            <person name="Gyaltsen K."/>
            <person name="Hafez N."/>
            <person name="Hagos B."/>
            <person name="Hall J."/>
            <person name="Henson C."/>
            <person name="Hollinger A."/>
            <person name="Honan T."/>
            <person name="Huard M.D."/>
            <person name="Hughes L."/>
            <person name="Hurhula B."/>
            <person name="Husby M.E."/>
            <person name="Kamat A."/>
            <person name="Kanga B."/>
            <person name="Kashin S."/>
            <person name="Khazanovich D."/>
            <person name="Kisner P."/>
            <person name="Lance K."/>
            <person name="Lara M."/>
            <person name="Lee W."/>
            <person name="Lennon N."/>
            <person name="Letendre F."/>
            <person name="LeVine R."/>
            <person name="Lipovsky A."/>
            <person name="Liu X."/>
            <person name="Liu J."/>
            <person name="Liu S."/>
            <person name="Lokyitsang T."/>
            <person name="Lokyitsang Y."/>
            <person name="Lubonja R."/>
            <person name="Lui A."/>
            <person name="MacDonald P."/>
            <person name="Magnisalis V."/>
            <person name="Maru K."/>
            <person name="Matthews C."/>
            <person name="McCusker W."/>
            <person name="McDonough S."/>
            <person name="Mehta T."/>
            <person name="Meldrim J."/>
            <person name="Meneus L."/>
            <person name="Mihai O."/>
            <person name="Mihalev A."/>
            <person name="Mihova T."/>
            <person name="Mittelman R."/>
            <person name="Mlenga V."/>
            <person name="Montmayeur A."/>
            <person name="Mulrain L."/>
            <person name="Navidi A."/>
            <person name="Naylor J."/>
            <person name="Negash T."/>
            <person name="Nguyen T."/>
            <person name="Nguyen N."/>
            <person name="Nicol R."/>
            <person name="Norbu C."/>
            <person name="Norbu N."/>
            <person name="Novod N."/>
            <person name="O'Neill B."/>
            <person name="Osman S."/>
            <person name="Markiewicz E."/>
            <person name="Oyono O.L."/>
            <person name="Patti C."/>
            <person name="Phunkhang P."/>
            <person name="Pierre F."/>
            <person name="Priest M."/>
            <person name="Raghuraman S."/>
            <person name="Rege F."/>
            <person name="Reyes R."/>
            <person name="Rise C."/>
            <person name="Rogov P."/>
            <person name="Ross K."/>
            <person name="Ryan E."/>
            <person name="Settipalli S."/>
            <person name="Shea T."/>
            <person name="Sherpa N."/>
            <person name="Shi L."/>
            <person name="Shih D."/>
            <person name="Sparrow T."/>
            <person name="Spaulding J."/>
            <person name="Stalker J."/>
            <person name="Stange-Thomann N."/>
            <person name="Stavropoulos S."/>
            <person name="Stone C."/>
            <person name="Strader C."/>
            <person name="Tesfaye S."/>
            <person name="Thomson T."/>
            <person name="Thoulutsang Y."/>
            <person name="Thoulutsang D."/>
            <person name="Topham K."/>
            <person name="Topping I."/>
            <person name="Tsamla T."/>
            <person name="Vassiliev H."/>
            <person name="Vo A."/>
            <person name="Wangchuk T."/>
            <person name="Wangdi T."/>
            <person name="Weiand M."/>
            <person name="Wilkinson J."/>
            <person name="Wilson A."/>
            <person name="Yadav S."/>
            <person name="Young G."/>
            <person name="Yu Q."/>
            <person name="Zembek L."/>
            <person name="Zhong D."/>
            <person name="Zimmer A."/>
            <person name="Zwirko Z."/>
            <person name="Jaffe D.B."/>
            <person name="Alvarez P."/>
            <person name="Brockman W."/>
            <person name="Butler J."/>
            <person name="Chin C."/>
            <person name="Gnerre S."/>
            <person name="Grabherr M."/>
            <person name="Kleber M."/>
            <person name="Mauceli E."/>
            <person name="MacCallum I."/>
        </authorList>
    </citation>
    <scope>NUCLEOTIDE SEQUENCE [LARGE SCALE GENOMIC DNA]</scope>
    <source>
        <strain evidence="3">Rob3c / Tucson 14021-0248.25</strain>
    </source>
</reference>
<dbReference type="OMA" id="PSDKGVM"/>
<name>B4I0V6_DROSE</name>
<dbReference type="EMBL" id="CH480819">
    <property type="protein sequence ID" value="EDW53137.1"/>
    <property type="molecule type" value="Genomic_DNA"/>
</dbReference>
<keyword evidence="1" id="KW-0812">Transmembrane</keyword>
<keyword evidence="1" id="KW-1133">Transmembrane helix</keyword>
<dbReference type="Proteomes" id="UP000001292">
    <property type="component" value="Unassembled WGS sequence"/>
</dbReference>
<sequence length="136" mass="15826">MTYFSIIVFVIAAIVYFILNLLSVKVKPREFKCITETVVLEHQLVTMIKTVEVQRPKDKGVMELGRNLLEKFKLYVNDKLPSDKGVMELGRNPLENFRLHSENWRSRRFSCGGISSRRSVNIELGDEVKSFEEMKK</sequence>
<keyword evidence="1" id="KW-0472">Membrane</keyword>